<keyword evidence="2" id="KW-1185">Reference proteome</keyword>
<protein>
    <submittedName>
        <fullName evidence="1">Uncharacterized protein</fullName>
    </submittedName>
</protein>
<dbReference type="SUPFAM" id="SSF50978">
    <property type="entry name" value="WD40 repeat-like"/>
    <property type="match status" value="1"/>
</dbReference>
<evidence type="ECO:0000313" key="2">
    <source>
        <dbReference type="Proteomes" id="UP001178148"/>
    </source>
</evidence>
<reference evidence="1 2" key="1">
    <citation type="journal article" date="2023" name="bioRxiv">
        <title>An intranuclear bacterial parasite of deep-sea mussels expresses apoptosis inhibitors acquired from its host.</title>
        <authorList>
            <person name="Gonzalez Porras M.A."/>
            <person name="Assie A."/>
            <person name="Tietjen M."/>
            <person name="Violette M."/>
            <person name="Kleiner M."/>
            <person name="Gruber-Vodicka H."/>
            <person name="Dubilier N."/>
            <person name="Leisch N."/>
        </authorList>
    </citation>
    <scope>NUCLEOTIDE SEQUENCE [LARGE SCALE GENOMIC DNA]</scope>
    <source>
        <strain evidence="1">IAP13</strain>
    </source>
</reference>
<name>A0AA90STL2_9GAMM</name>
<evidence type="ECO:0000313" key="1">
    <source>
        <dbReference type="EMBL" id="MDP0589740.1"/>
    </source>
</evidence>
<gene>
    <name evidence="1" type="ORF">QS748_11345</name>
</gene>
<dbReference type="EMBL" id="JASXSV010000019">
    <property type="protein sequence ID" value="MDP0589740.1"/>
    <property type="molecule type" value="Genomic_DNA"/>
</dbReference>
<organism evidence="1 2">
    <name type="scientific">Candidatus Endonucleibacter bathymodioli</name>
    <dbReference type="NCBI Taxonomy" id="539814"/>
    <lineage>
        <taxon>Bacteria</taxon>
        <taxon>Pseudomonadati</taxon>
        <taxon>Pseudomonadota</taxon>
        <taxon>Gammaproteobacteria</taxon>
        <taxon>Oceanospirillales</taxon>
        <taxon>Endozoicomonadaceae</taxon>
        <taxon>Candidatus Endonucleibacter</taxon>
    </lineage>
</organism>
<proteinExistence type="predicted"/>
<dbReference type="AlphaFoldDB" id="A0AA90STL2"/>
<dbReference type="InterPro" id="IPR036322">
    <property type="entry name" value="WD40_repeat_dom_sf"/>
</dbReference>
<comment type="caution">
    <text evidence="1">The sequence shown here is derived from an EMBL/GenBank/DDBJ whole genome shotgun (WGS) entry which is preliminary data.</text>
</comment>
<dbReference type="Proteomes" id="UP001178148">
    <property type="component" value="Unassembled WGS sequence"/>
</dbReference>
<sequence>MVTTVQNQLAVALIDDVYHPGCTKIFSQRAAGEWIGTKVLNNTWPITANFSADGCHVVLACNDHSIRVYKTSFSADGRHIIVITDYKKARIFKLMADTDTMSLSVGVKQAINYN</sequence>
<accession>A0AA90STL2</accession>